<feature type="active site" description="Schiff-base intermediate with substrate" evidence="9">
    <location>
        <position position="62"/>
    </location>
</feature>
<comment type="subunit">
    <text evidence="1 9">Homodimer.</text>
</comment>
<keyword evidence="3 9" id="KW-0378">Hydrolase</keyword>
<feature type="binding site" evidence="9">
    <location>
        <position position="196"/>
    </location>
    <ligand>
        <name>Mg(2+)</name>
        <dbReference type="ChEBI" id="CHEBI:18420"/>
    </ligand>
</feature>
<comment type="catalytic activity">
    <reaction evidence="6 9">
        <text>phosphonoacetaldehyde + H2O = acetaldehyde + phosphate + H(+)</text>
        <dbReference type="Rhea" id="RHEA:18905"/>
        <dbReference type="ChEBI" id="CHEBI:15343"/>
        <dbReference type="ChEBI" id="CHEBI:15377"/>
        <dbReference type="ChEBI" id="CHEBI:15378"/>
        <dbReference type="ChEBI" id="CHEBI:43474"/>
        <dbReference type="ChEBI" id="CHEBI:58383"/>
        <dbReference type="EC" id="3.11.1.1"/>
    </reaction>
</comment>
<keyword evidence="4 9" id="KW-0460">Magnesium</keyword>
<reference evidence="10 11" key="1">
    <citation type="submission" date="2020-08" db="EMBL/GenBank/DDBJ databases">
        <title>Genome sequencing of Purple Non-Sulfur Bacteria from various extreme environments.</title>
        <authorList>
            <person name="Mayer M."/>
        </authorList>
    </citation>
    <scope>NUCLEOTIDE SEQUENCE [LARGE SCALE GENOMIC DNA]</scope>
    <source>
        <strain evidence="10 11">JA135</strain>
    </source>
</reference>
<dbReference type="PANTHER" id="PTHR43434">
    <property type="entry name" value="PHOSPHOGLYCOLATE PHOSPHATASE"/>
    <property type="match status" value="1"/>
</dbReference>
<dbReference type="AlphaFoldDB" id="A0A7W6RY78"/>
<feature type="binding site" evidence="9">
    <location>
        <position position="23"/>
    </location>
    <ligand>
        <name>Mg(2+)</name>
        <dbReference type="ChEBI" id="CHEBI:18420"/>
    </ligand>
</feature>
<comment type="function">
    <text evidence="7 9">Involved in phosphonate degradation.</text>
</comment>
<comment type="caution">
    <text evidence="10">The sequence shown here is derived from an EMBL/GenBank/DDBJ whole genome shotgun (WGS) entry which is preliminary data.</text>
</comment>
<dbReference type="InterPro" id="IPR006323">
    <property type="entry name" value="Phosphonoacetald_hydro"/>
</dbReference>
<dbReference type="EC" id="3.11.1.1" evidence="8 9"/>
<evidence type="ECO:0000256" key="8">
    <source>
        <dbReference type="ARBA" id="ARBA00066472"/>
    </source>
</evidence>
<dbReference type="InterPro" id="IPR023214">
    <property type="entry name" value="HAD_sf"/>
</dbReference>
<keyword evidence="5 9" id="KW-0704">Schiff base</keyword>
<dbReference type="HAMAP" id="MF_01375">
    <property type="entry name" value="PhnX"/>
    <property type="match status" value="1"/>
</dbReference>
<dbReference type="InterPro" id="IPR050155">
    <property type="entry name" value="HAD-like_hydrolase_sf"/>
</dbReference>
<comment type="cofactor">
    <cofactor evidence="9">
        <name>Mg(2+)</name>
        <dbReference type="ChEBI" id="CHEBI:18420"/>
    </cofactor>
    <text evidence="9">Binds 1 Mg(2+) ion per subunit.</text>
</comment>
<organism evidence="10 11">
    <name type="scientific">Roseospira goensis</name>
    <dbReference type="NCBI Taxonomy" id="391922"/>
    <lineage>
        <taxon>Bacteria</taxon>
        <taxon>Pseudomonadati</taxon>
        <taxon>Pseudomonadota</taxon>
        <taxon>Alphaproteobacteria</taxon>
        <taxon>Rhodospirillales</taxon>
        <taxon>Rhodospirillaceae</taxon>
        <taxon>Roseospira</taxon>
    </lineage>
</organism>
<dbReference type="Proteomes" id="UP000555728">
    <property type="component" value="Unassembled WGS sequence"/>
</dbReference>
<dbReference type="Gene3D" id="1.10.150.240">
    <property type="entry name" value="Putative phosphatase, domain 2"/>
    <property type="match status" value="1"/>
</dbReference>
<dbReference type="RefSeq" id="WP_184431297.1">
    <property type="nucleotide sequence ID" value="NZ_JACIGI010000003.1"/>
</dbReference>
<dbReference type="EMBL" id="JACIGI010000003">
    <property type="protein sequence ID" value="MBB4284742.1"/>
    <property type="molecule type" value="Genomic_DNA"/>
</dbReference>
<protein>
    <recommendedName>
        <fullName evidence="8 9">Phosphonoacetaldehyde hydrolase</fullName>
        <shortName evidence="9">Phosphonatase</shortName>
        <ecNumber evidence="8 9">3.11.1.1</ecNumber>
    </recommendedName>
    <alternativeName>
        <fullName evidence="9">Phosphonoacetaldehyde phosphonohydrolase</fullName>
    </alternativeName>
</protein>
<dbReference type="SUPFAM" id="SSF56784">
    <property type="entry name" value="HAD-like"/>
    <property type="match status" value="1"/>
</dbReference>
<dbReference type="PANTHER" id="PTHR43434:SF19">
    <property type="entry name" value="PHOSPHONOACETALDEHYDE HYDROLASE"/>
    <property type="match status" value="1"/>
</dbReference>
<dbReference type="GO" id="GO:0000287">
    <property type="term" value="F:magnesium ion binding"/>
    <property type="evidence" value="ECO:0007669"/>
    <property type="project" value="UniProtKB-UniRule"/>
</dbReference>
<dbReference type="FunFam" id="1.10.150.240:FF:000006">
    <property type="entry name" value="Phosphonoacetaldehyde hydrolase"/>
    <property type="match status" value="1"/>
</dbReference>
<evidence type="ECO:0000256" key="7">
    <source>
        <dbReference type="ARBA" id="ARBA00056573"/>
    </source>
</evidence>
<feature type="binding site" evidence="9">
    <location>
        <position position="21"/>
    </location>
    <ligand>
        <name>Mg(2+)</name>
        <dbReference type="ChEBI" id="CHEBI:18420"/>
    </ligand>
</feature>
<dbReference type="GO" id="GO:0006281">
    <property type="term" value="P:DNA repair"/>
    <property type="evidence" value="ECO:0007669"/>
    <property type="project" value="TreeGrafter"/>
</dbReference>
<accession>A0A7W6RY78</accession>
<evidence type="ECO:0000256" key="2">
    <source>
        <dbReference type="ARBA" id="ARBA00022723"/>
    </source>
</evidence>
<dbReference type="GO" id="GO:0005829">
    <property type="term" value="C:cytosol"/>
    <property type="evidence" value="ECO:0007669"/>
    <property type="project" value="TreeGrafter"/>
</dbReference>
<evidence type="ECO:0000256" key="6">
    <source>
        <dbReference type="ARBA" id="ARBA00052005"/>
    </source>
</evidence>
<keyword evidence="11" id="KW-1185">Reference proteome</keyword>
<keyword evidence="2 9" id="KW-0479">Metal-binding</keyword>
<evidence type="ECO:0000313" key="11">
    <source>
        <dbReference type="Proteomes" id="UP000555728"/>
    </source>
</evidence>
<feature type="active site" description="Nucleophile" evidence="9">
    <location>
        <position position="21"/>
    </location>
</feature>
<dbReference type="Gene3D" id="3.40.50.1000">
    <property type="entry name" value="HAD superfamily/HAD-like"/>
    <property type="match status" value="1"/>
</dbReference>
<dbReference type="NCBIfam" id="TIGR01422">
    <property type="entry name" value="phosphonatase"/>
    <property type="match status" value="1"/>
</dbReference>
<dbReference type="Pfam" id="PF00702">
    <property type="entry name" value="Hydrolase"/>
    <property type="match status" value="1"/>
</dbReference>
<gene>
    <name evidence="9" type="primary">phnX</name>
    <name evidence="10" type="ORF">GGD88_000453</name>
</gene>
<proteinExistence type="inferred from homology"/>
<dbReference type="GO" id="GO:0050194">
    <property type="term" value="F:phosphonoacetaldehyde hydrolase activity"/>
    <property type="evidence" value="ECO:0007669"/>
    <property type="project" value="UniProtKB-UniRule"/>
</dbReference>
<evidence type="ECO:0000256" key="1">
    <source>
        <dbReference type="ARBA" id="ARBA00011738"/>
    </source>
</evidence>
<evidence type="ECO:0000256" key="9">
    <source>
        <dbReference type="HAMAP-Rule" id="MF_01375"/>
    </source>
</evidence>
<dbReference type="GO" id="GO:0008967">
    <property type="term" value="F:phosphoglycolate phosphatase activity"/>
    <property type="evidence" value="ECO:0007669"/>
    <property type="project" value="TreeGrafter"/>
</dbReference>
<dbReference type="SFLD" id="SFLDG01129">
    <property type="entry name" value="C1.5:_HAD__Beta-PGM__Phosphata"/>
    <property type="match status" value="1"/>
</dbReference>
<comment type="similarity">
    <text evidence="9">Belongs to the HAD-like hydrolase superfamily. PhnX family.</text>
</comment>
<dbReference type="SFLD" id="SFLDS00003">
    <property type="entry name" value="Haloacid_Dehalogenase"/>
    <property type="match status" value="1"/>
</dbReference>
<dbReference type="InterPro" id="IPR036412">
    <property type="entry name" value="HAD-like_sf"/>
</dbReference>
<dbReference type="GO" id="GO:0019700">
    <property type="term" value="P:organic phosphonate catabolic process"/>
    <property type="evidence" value="ECO:0007669"/>
    <property type="project" value="InterPro"/>
</dbReference>
<evidence type="ECO:0000256" key="4">
    <source>
        <dbReference type="ARBA" id="ARBA00022842"/>
    </source>
</evidence>
<evidence type="ECO:0000256" key="3">
    <source>
        <dbReference type="ARBA" id="ARBA00022801"/>
    </source>
</evidence>
<evidence type="ECO:0000256" key="5">
    <source>
        <dbReference type="ARBA" id="ARBA00023270"/>
    </source>
</evidence>
<name>A0A7W6RY78_9PROT</name>
<evidence type="ECO:0000313" key="10">
    <source>
        <dbReference type="EMBL" id="MBB4284742.1"/>
    </source>
</evidence>
<dbReference type="InterPro" id="IPR023198">
    <property type="entry name" value="PGP-like_dom2"/>
</dbReference>
<sequence>MTASFVYRRSYRGPVVACVFDWAGTMVDHGSLAPTSAFREAFAAFGVAISEAEARGPMGRAKLDHVRDIGALPAVAERWQAARGRPFDENEVQAVYADFIPRQVATAGAHADLIPGAADAAAALRARGVRIGATTGYTRAIMAAVAPRAEAQGYAPDVTVCADDIAGRGRPAPGLLFQAMTALDAWPPAAVVKVGDTVADVEEGLNAGVWSVAVTETGSEMGLSLAELEALTPEDRAARRLAAADRLTRAGAHFTIPGVADLPEVIDAVEAHLARGETP</sequence>